<evidence type="ECO:0000313" key="1">
    <source>
        <dbReference type="EMBL" id="TDO19980.1"/>
    </source>
</evidence>
<dbReference type="Proteomes" id="UP000295499">
    <property type="component" value="Unassembled WGS sequence"/>
</dbReference>
<evidence type="ECO:0000313" key="2">
    <source>
        <dbReference type="Proteomes" id="UP000295499"/>
    </source>
</evidence>
<keyword evidence="2" id="KW-1185">Reference proteome</keyword>
<organism evidence="1 2">
    <name type="scientific">Pedobacter duraquae</name>
    <dbReference type="NCBI Taxonomy" id="425511"/>
    <lineage>
        <taxon>Bacteria</taxon>
        <taxon>Pseudomonadati</taxon>
        <taxon>Bacteroidota</taxon>
        <taxon>Sphingobacteriia</taxon>
        <taxon>Sphingobacteriales</taxon>
        <taxon>Sphingobacteriaceae</taxon>
        <taxon>Pedobacter</taxon>
    </lineage>
</organism>
<proteinExistence type="predicted"/>
<dbReference type="OrthoDB" id="5348860at2"/>
<dbReference type="AlphaFoldDB" id="A0A4R6ICJ2"/>
<sequence length="192" mass="20885">MKTIALFSILFLVVILGCRSKTDQEEVAGHTDSLSSVVEKSSGINDEDVVSKVKTYMKTSLKDDLEKGFVDSLSRHCIAQQIDLNHDGNSEVFVGLSGPYFCGSGGCTLLLLSDKGELITRFTVSETPVRILKSSTDGWNDLLIQSQAEHHVLKYDGKTYPSNPSIQPEKGLVFEDILGSVLDQQGAIGIAF</sequence>
<reference evidence="1 2" key="1">
    <citation type="submission" date="2019-03" db="EMBL/GenBank/DDBJ databases">
        <title>Genomic Encyclopedia of Archaeal and Bacterial Type Strains, Phase II (KMG-II): from individual species to whole genera.</title>
        <authorList>
            <person name="Goeker M."/>
        </authorList>
    </citation>
    <scope>NUCLEOTIDE SEQUENCE [LARGE SCALE GENOMIC DNA]</scope>
    <source>
        <strain evidence="1 2">DSM 19034</strain>
    </source>
</reference>
<evidence type="ECO:0008006" key="3">
    <source>
        <dbReference type="Google" id="ProtNLM"/>
    </source>
</evidence>
<comment type="caution">
    <text evidence="1">The sequence shown here is derived from an EMBL/GenBank/DDBJ whole genome shotgun (WGS) entry which is preliminary data.</text>
</comment>
<dbReference type="PROSITE" id="PS51257">
    <property type="entry name" value="PROKAR_LIPOPROTEIN"/>
    <property type="match status" value="1"/>
</dbReference>
<name>A0A4R6ICJ2_9SPHI</name>
<dbReference type="EMBL" id="SNWM01000005">
    <property type="protein sequence ID" value="TDO19980.1"/>
    <property type="molecule type" value="Genomic_DNA"/>
</dbReference>
<gene>
    <name evidence="1" type="ORF">CLV32_3736</name>
</gene>
<protein>
    <recommendedName>
        <fullName evidence="3">Lipoprotein</fullName>
    </recommendedName>
</protein>
<dbReference type="RefSeq" id="WP_133558180.1">
    <property type="nucleotide sequence ID" value="NZ_SNWM01000005.1"/>
</dbReference>
<accession>A0A4R6ICJ2</accession>